<organism evidence="1">
    <name type="scientific">Magnetococcus massalia (strain MO-1)</name>
    <dbReference type="NCBI Taxonomy" id="451514"/>
    <lineage>
        <taxon>Bacteria</taxon>
        <taxon>Pseudomonadati</taxon>
        <taxon>Pseudomonadota</taxon>
        <taxon>Magnetococcia</taxon>
        <taxon>Magnetococcales</taxon>
        <taxon>Magnetococcaceae</taxon>
        <taxon>Magnetococcus</taxon>
    </lineage>
</organism>
<sequence>MEGFKAQLRELGYRDGKEVSYLFEGAAASIAELEPMAKRLLAEKPDLIFASTTLASKTAKRVMESARVPVVFAPVNDPVAAGIVSQIKRPGEHVTGVRLGNSDPKRLEWLVKVDPAAKRILIPFNAKDSSALTSLQRIRGVADQLGVLLVERSVTRREQVTALINQPPEEIDAIFLPRDGLVMSRIKDFVKMATAHKLSLSTPRYKQVEAGAVMGYGFTGYALGRQAARLADQILRGAKPGDLPVETGEDYLFINQRTAKEIGLKVPVEVLKSAYKVIE</sequence>
<evidence type="ECO:0008006" key="2">
    <source>
        <dbReference type="Google" id="ProtNLM"/>
    </source>
</evidence>
<gene>
    <name evidence="1" type="ORF">MAGMO_1560</name>
</gene>
<dbReference type="Pfam" id="PF04392">
    <property type="entry name" value="ABC_sub_bind"/>
    <property type="match status" value="1"/>
</dbReference>
<dbReference type="InterPro" id="IPR007487">
    <property type="entry name" value="ABC_transpt-TYRBP-like"/>
</dbReference>
<proteinExistence type="predicted"/>
<name>A0A1S7LGT3_MAGMO</name>
<reference evidence="1" key="1">
    <citation type="submission" date="2015-04" db="EMBL/GenBank/DDBJ databases">
        <authorList>
            <person name="Syromyatnikov M.Y."/>
            <person name="Popov V.N."/>
        </authorList>
    </citation>
    <scope>NUCLEOTIDE SEQUENCE</scope>
    <source>
        <strain evidence="1">MO-1</strain>
    </source>
</reference>
<dbReference type="EMBL" id="LO017727">
    <property type="protein sequence ID" value="CRH05748.1"/>
    <property type="molecule type" value="Genomic_DNA"/>
</dbReference>
<dbReference type="Gene3D" id="3.40.50.2300">
    <property type="match status" value="2"/>
</dbReference>
<evidence type="ECO:0000313" key="1">
    <source>
        <dbReference type="EMBL" id="CRH05748.1"/>
    </source>
</evidence>
<dbReference type="AlphaFoldDB" id="A0A1S7LGT3"/>
<accession>A0A1S7LGT3</accession>
<dbReference type="CDD" id="cd06325">
    <property type="entry name" value="PBP1_ABC_unchar_transporter"/>
    <property type="match status" value="1"/>
</dbReference>
<dbReference type="PANTHER" id="PTHR35271">
    <property type="entry name" value="ABC TRANSPORTER, SUBSTRATE-BINDING LIPOPROTEIN-RELATED"/>
    <property type="match status" value="1"/>
</dbReference>
<protein>
    <recommendedName>
        <fullName evidence="2">ABC transporter substrate-binding protein</fullName>
    </recommendedName>
</protein>
<dbReference type="PANTHER" id="PTHR35271:SF1">
    <property type="entry name" value="ABC TRANSPORTER, SUBSTRATE-BINDING LIPOPROTEIN"/>
    <property type="match status" value="1"/>
</dbReference>